<dbReference type="CDD" id="cd03449">
    <property type="entry name" value="R_hydratase"/>
    <property type="match status" value="1"/>
</dbReference>
<dbReference type="GO" id="GO:0005835">
    <property type="term" value="C:fatty acid synthase complex"/>
    <property type="evidence" value="ECO:0007669"/>
    <property type="project" value="InterPro"/>
</dbReference>
<evidence type="ECO:0000313" key="4">
    <source>
        <dbReference type="Proteomes" id="UP000226712"/>
    </source>
</evidence>
<accession>A0A2D6LPW6</accession>
<dbReference type="AlphaFoldDB" id="A0A2D6LPW6"/>
<proteinExistence type="predicted"/>
<keyword evidence="1" id="KW-0456">Lyase</keyword>
<dbReference type="Proteomes" id="UP000226712">
    <property type="component" value="Unassembled WGS sequence"/>
</dbReference>
<dbReference type="InterPro" id="IPR003965">
    <property type="entry name" value="Fatty_acid_synthase"/>
</dbReference>
<dbReference type="GO" id="GO:0019171">
    <property type="term" value="F:(3R)-hydroxyacyl-[acyl-carrier-protein] dehydratase activity"/>
    <property type="evidence" value="ECO:0007669"/>
    <property type="project" value="TreeGrafter"/>
</dbReference>
<name>A0A2D6LPW6_9ARCH</name>
<evidence type="ECO:0000259" key="2">
    <source>
        <dbReference type="Pfam" id="PF01575"/>
    </source>
</evidence>
<dbReference type="PANTHER" id="PTHR43437">
    <property type="entry name" value="HYDROXYACYL-THIOESTER DEHYDRATASE TYPE 2, MITOCHONDRIAL-RELATED"/>
    <property type="match status" value="1"/>
</dbReference>
<dbReference type="PANTHER" id="PTHR43437:SF3">
    <property type="entry name" value="HYDROXYACYL-THIOESTER DEHYDRATASE TYPE 2, MITOCHONDRIAL"/>
    <property type="match status" value="1"/>
</dbReference>
<dbReference type="PRINTS" id="PR01483">
    <property type="entry name" value="FASYNTHASE"/>
</dbReference>
<organism evidence="3 4">
    <name type="scientific">Candidatus Iainarchaeum sp</name>
    <dbReference type="NCBI Taxonomy" id="3101447"/>
    <lineage>
        <taxon>Archaea</taxon>
        <taxon>Candidatus Iainarchaeota</taxon>
        <taxon>Candidatus Iainarchaeia</taxon>
        <taxon>Candidatus Iainarchaeales</taxon>
        <taxon>Candidatus Iainarchaeaceae</taxon>
        <taxon>Candidatus Iainarchaeum</taxon>
    </lineage>
</organism>
<dbReference type="EMBL" id="NZBD01000013">
    <property type="protein sequence ID" value="MAG18212.1"/>
    <property type="molecule type" value="Genomic_DNA"/>
</dbReference>
<comment type="caution">
    <text evidence="3">The sequence shown here is derived from an EMBL/GenBank/DDBJ whole genome shotgun (WGS) entry which is preliminary data.</text>
</comment>
<dbReference type="Gene3D" id="3.10.129.10">
    <property type="entry name" value="Hotdog Thioesterase"/>
    <property type="match status" value="1"/>
</dbReference>
<dbReference type="SUPFAM" id="SSF54637">
    <property type="entry name" value="Thioesterase/thiol ester dehydrase-isomerase"/>
    <property type="match status" value="1"/>
</dbReference>
<reference evidence="4" key="1">
    <citation type="submission" date="2017-09" db="EMBL/GenBank/DDBJ databases">
        <title>The Reconstruction of 2,631 Draft Metagenome-Assembled Genomes from the Global Oceans.</title>
        <authorList>
            <person name="Tully B.J."/>
            <person name="Graham E.D."/>
            <person name="Heidelberg J.F."/>
        </authorList>
    </citation>
    <scope>NUCLEOTIDE SEQUENCE [LARGE SCALE GENOMIC DNA]</scope>
</reference>
<dbReference type="GO" id="GO:0004312">
    <property type="term" value="F:fatty acid synthase activity"/>
    <property type="evidence" value="ECO:0007669"/>
    <property type="project" value="InterPro"/>
</dbReference>
<dbReference type="Pfam" id="PF01575">
    <property type="entry name" value="MaoC_dehydratas"/>
    <property type="match status" value="1"/>
</dbReference>
<dbReference type="InterPro" id="IPR002539">
    <property type="entry name" value="MaoC-like_dom"/>
</dbReference>
<gene>
    <name evidence="3" type="ORF">CL944_01925</name>
</gene>
<evidence type="ECO:0000256" key="1">
    <source>
        <dbReference type="ARBA" id="ARBA00023239"/>
    </source>
</evidence>
<dbReference type="InterPro" id="IPR029069">
    <property type="entry name" value="HotDog_dom_sf"/>
</dbReference>
<evidence type="ECO:0000313" key="3">
    <source>
        <dbReference type="EMBL" id="MAG18212.1"/>
    </source>
</evidence>
<dbReference type="InterPro" id="IPR050965">
    <property type="entry name" value="UPF0336/Enoyl-CoA_hydratase"/>
</dbReference>
<dbReference type="GO" id="GO:0006633">
    <property type="term" value="P:fatty acid biosynthetic process"/>
    <property type="evidence" value="ECO:0007669"/>
    <property type="project" value="InterPro"/>
</dbReference>
<sequence>MLKENKYVDLAVGQKAFISREITEKDIMDFAKISGDMNPLHVDKTYAKKATFKNIIAHGILTAALISAVLGTKLPGPGYIYLQQEIKFLKPVFPGDTISVEVEITKKINEKKSLELSFTCTNQRNQIVLGGSSIIKAPPSLY</sequence>
<feature type="domain" description="MaoC-like" evidence="2">
    <location>
        <begin position="18"/>
        <end position="113"/>
    </location>
</feature>
<protein>
    <submittedName>
        <fullName evidence="3">Enoyl-CoA hydratase</fullName>
    </submittedName>
</protein>
<dbReference type="FunFam" id="3.10.129.10:FF:000042">
    <property type="entry name" value="MaoC domain protein dehydratase"/>
    <property type="match status" value="1"/>
</dbReference>